<dbReference type="InterPro" id="IPR011009">
    <property type="entry name" value="Kinase-like_dom_sf"/>
</dbReference>
<evidence type="ECO:0000256" key="13">
    <source>
        <dbReference type="ARBA" id="ARBA00023180"/>
    </source>
</evidence>
<evidence type="ECO:0000256" key="15">
    <source>
        <dbReference type="ARBA" id="ARBA00047951"/>
    </source>
</evidence>
<accession>A0AAN9M0N0</accession>
<feature type="binding site" evidence="16">
    <location>
        <position position="392"/>
    </location>
    <ligand>
        <name>ATP</name>
        <dbReference type="ChEBI" id="CHEBI:30616"/>
    </ligand>
</feature>
<keyword evidence="5" id="KW-0732">Signal</keyword>
<dbReference type="Pfam" id="PF07714">
    <property type="entry name" value="PK_Tyr_Ser-Thr"/>
    <property type="match status" value="1"/>
</dbReference>
<dbReference type="PROSITE" id="PS51473">
    <property type="entry name" value="GNK2"/>
    <property type="match status" value="2"/>
</dbReference>
<dbReference type="FunFam" id="3.30.430.20:FF:000012">
    <property type="entry name" value="Cysteine-rich receptor-like protein kinase 25"/>
    <property type="match status" value="1"/>
</dbReference>
<dbReference type="InterPro" id="IPR017441">
    <property type="entry name" value="Protein_kinase_ATP_BS"/>
</dbReference>
<dbReference type="GO" id="GO:0005524">
    <property type="term" value="F:ATP binding"/>
    <property type="evidence" value="ECO:0007669"/>
    <property type="project" value="UniProtKB-UniRule"/>
</dbReference>
<dbReference type="InterPro" id="IPR038408">
    <property type="entry name" value="GNK2_sf"/>
</dbReference>
<dbReference type="Pfam" id="PF01657">
    <property type="entry name" value="Stress-antifung"/>
    <property type="match status" value="2"/>
</dbReference>
<keyword evidence="4 18" id="KW-0812">Transmembrane</keyword>
<dbReference type="SUPFAM" id="SSF56112">
    <property type="entry name" value="Protein kinase-like (PK-like)"/>
    <property type="match status" value="1"/>
</dbReference>
<feature type="region of interest" description="Disordered" evidence="17">
    <location>
        <begin position="634"/>
        <end position="657"/>
    </location>
</feature>
<evidence type="ECO:0000256" key="18">
    <source>
        <dbReference type="SAM" id="Phobius"/>
    </source>
</evidence>
<dbReference type="Gene3D" id="3.30.430.20">
    <property type="entry name" value="Gnk2 domain, C-X8-C-X2-C motif"/>
    <property type="match status" value="2"/>
</dbReference>
<comment type="catalytic activity">
    <reaction evidence="15">
        <text>L-threonyl-[protein] + ATP = O-phospho-L-threonyl-[protein] + ADP + H(+)</text>
        <dbReference type="Rhea" id="RHEA:46608"/>
        <dbReference type="Rhea" id="RHEA-COMP:11060"/>
        <dbReference type="Rhea" id="RHEA-COMP:11605"/>
        <dbReference type="ChEBI" id="CHEBI:15378"/>
        <dbReference type="ChEBI" id="CHEBI:30013"/>
        <dbReference type="ChEBI" id="CHEBI:30616"/>
        <dbReference type="ChEBI" id="CHEBI:61977"/>
        <dbReference type="ChEBI" id="CHEBI:456216"/>
    </reaction>
</comment>
<feature type="domain" description="Gnk2-homologous" evidence="20">
    <location>
        <begin position="47"/>
        <end position="154"/>
    </location>
</feature>
<sequence length="657" mass="74253">MTLHPSMVSKNHTPINSFMASYLDLKHVLLFFLFIFLKFEPTKAQNPNFLYQVCSRNRFAPNSTYQGQLRTLFSSLYSKVTGNTEFFNNTVTGRNPSDRVYGVFMCRGDIPSELCKECVGNVTQKLSTDTECSLSVEAVMWYDECMVRYSNRSFLSMVSVGPTSPGYVLASPTNMTDQDNFKRLLYQTMNRTADDAANSPIGAKKFATREANISIFQNLYCLAQCTPDLSRQQCRTCLSSLTNSDLPRCCAGTQGGRVLYPSCIIRFEIYPFYRSLPPTPTPAGLVPPPKSAENKKGKSRTIIIVVVSIVVSATFFTFCLYLLRRKARKKHKNLLLRENFGEESSILEGLQFELATVKAVTNNFSHENKLGKGGFGEVYKGTLPDGRHVAVKRLSTSSKQGSAEFKNEILLIAKLQHRNLVTFIGFCLEEQEKILIYEHVPNRSLDYFLFGTQQQKLNCNILLDENMNPKISDFGLARIVEIDQDRAETDRIVGTYGYMSPEYAMLGQFSEKSDVFSFGIIILEIVTGKKNINSYESQHIEEGLMTYVWRLWKDQTPLNILDPNIKENYYKIEVLRCIHIGLLCVQENPNARPTMAAVVSYLHNHSLELPSPHEPAFFMHGIDQKVVIQQGSSSSMSANSSAPFSVNEMSNSNFYPR</sequence>
<evidence type="ECO:0000256" key="6">
    <source>
        <dbReference type="ARBA" id="ARBA00022737"/>
    </source>
</evidence>
<comment type="catalytic activity">
    <reaction evidence="14">
        <text>L-seryl-[protein] + ATP = O-phospho-L-seryl-[protein] + ADP + H(+)</text>
        <dbReference type="Rhea" id="RHEA:17989"/>
        <dbReference type="Rhea" id="RHEA-COMP:9863"/>
        <dbReference type="Rhea" id="RHEA-COMP:11604"/>
        <dbReference type="ChEBI" id="CHEBI:15378"/>
        <dbReference type="ChEBI" id="CHEBI:29999"/>
        <dbReference type="ChEBI" id="CHEBI:30616"/>
        <dbReference type="ChEBI" id="CHEBI:83421"/>
        <dbReference type="ChEBI" id="CHEBI:456216"/>
    </reaction>
</comment>
<feature type="compositionally biased region" description="Low complexity" evidence="17">
    <location>
        <begin position="634"/>
        <end position="645"/>
    </location>
</feature>
<evidence type="ECO:0000256" key="12">
    <source>
        <dbReference type="ARBA" id="ARBA00023170"/>
    </source>
</evidence>
<feature type="transmembrane region" description="Helical" evidence="18">
    <location>
        <begin position="302"/>
        <end position="323"/>
    </location>
</feature>
<dbReference type="Pfam" id="PF00069">
    <property type="entry name" value="Pkinase"/>
    <property type="match status" value="1"/>
</dbReference>
<evidence type="ECO:0000256" key="14">
    <source>
        <dbReference type="ARBA" id="ARBA00047558"/>
    </source>
</evidence>
<dbReference type="CDD" id="cd23509">
    <property type="entry name" value="Gnk2-like"/>
    <property type="match status" value="2"/>
</dbReference>
<dbReference type="AlphaFoldDB" id="A0AAN9M0N0"/>
<proteinExistence type="predicted"/>
<evidence type="ECO:0000259" key="19">
    <source>
        <dbReference type="PROSITE" id="PS50011"/>
    </source>
</evidence>
<keyword evidence="2" id="KW-0723">Serine/threonine-protein kinase</keyword>
<keyword evidence="13" id="KW-0325">Glycoprotein</keyword>
<gene>
    <name evidence="21" type="ORF">VNO77_12373</name>
</gene>
<dbReference type="PROSITE" id="PS50011">
    <property type="entry name" value="PROTEIN_KINASE_DOM"/>
    <property type="match status" value="1"/>
</dbReference>
<dbReference type="FunFam" id="1.10.510.10:FF:001722">
    <property type="entry name" value="G-type lectin S-receptor-like serine/threonine-protein kinase B120"/>
    <property type="match status" value="1"/>
</dbReference>
<evidence type="ECO:0000256" key="4">
    <source>
        <dbReference type="ARBA" id="ARBA00022692"/>
    </source>
</evidence>
<evidence type="ECO:0000259" key="20">
    <source>
        <dbReference type="PROSITE" id="PS51473"/>
    </source>
</evidence>
<dbReference type="Proteomes" id="UP001367508">
    <property type="component" value="Unassembled WGS sequence"/>
</dbReference>
<dbReference type="FunFam" id="3.30.430.20:FF:000013">
    <property type="entry name" value="Cysteine-rich RLK (RECEPTOR-like protein kinase) 23"/>
    <property type="match status" value="1"/>
</dbReference>
<organism evidence="21 22">
    <name type="scientific">Canavalia gladiata</name>
    <name type="common">Sword bean</name>
    <name type="synonym">Dolichos gladiatus</name>
    <dbReference type="NCBI Taxonomy" id="3824"/>
    <lineage>
        <taxon>Eukaryota</taxon>
        <taxon>Viridiplantae</taxon>
        <taxon>Streptophyta</taxon>
        <taxon>Embryophyta</taxon>
        <taxon>Tracheophyta</taxon>
        <taxon>Spermatophyta</taxon>
        <taxon>Magnoliopsida</taxon>
        <taxon>eudicotyledons</taxon>
        <taxon>Gunneridae</taxon>
        <taxon>Pentapetalae</taxon>
        <taxon>rosids</taxon>
        <taxon>fabids</taxon>
        <taxon>Fabales</taxon>
        <taxon>Fabaceae</taxon>
        <taxon>Papilionoideae</taxon>
        <taxon>50 kb inversion clade</taxon>
        <taxon>NPAAA clade</taxon>
        <taxon>indigoferoid/millettioid clade</taxon>
        <taxon>Phaseoleae</taxon>
        <taxon>Canavalia</taxon>
    </lineage>
</organism>
<keyword evidence="12" id="KW-0675">Receptor</keyword>
<dbReference type="PANTHER" id="PTHR27002:SF847">
    <property type="entry name" value="CYSTEINE-RICH RECEPTOR-KINASE-LIKE PROTEIN"/>
    <property type="match status" value="1"/>
</dbReference>
<keyword evidence="6" id="KW-0677">Repeat</keyword>
<dbReference type="PROSITE" id="PS00107">
    <property type="entry name" value="PROTEIN_KINASE_ATP"/>
    <property type="match status" value="1"/>
</dbReference>
<comment type="caution">
    <text evidence="21">The sequence shown here is derived from an EMBL/GenBank/DDBJ whole genome shotgun (WGS) entry which is preliminary data.</text>
</comment>
<dbReference type="GO" id="GO:0042742">
    <property type="term" value="P:defense response to bacterium"/>
    <property type="evidence" value="ECO:0007669"/>
    <property type="project" value="TreeGrafter"/>
</dbReference>
<evidence type="ECO:0000256" key="16">
    <source>
        <dbReference type="PROSITE-ProRule" id="PRU10141"/>
    </source>
</evidence>
<evidence type="ECO:0000256" key="17">
    <source>
        <dbReference type="SAM" id="MobiDB-lite"/>
    </source>
</evidence>
<evidence type="ECO:0000313" key="21">
    <source>
        <dbReference type="EMBL" id="KAK7343558.1"/>
    </source>
</evidence>
<reference evidence="21 22" key="1">
    <citation type="submission" date="2024-01" db="EMBL/GenBank/DDBJ databases">
        <title>The genomes of 5 underutilized Papilionoideae crops provide insights into root nodulation and disease resistanc.</title>
        <authorList>
            <person name="Jiang F."/>
        </authorList>
    </citation>
    <scope>NUCLEOTIDE SEQUENCE [LARGE SCALE GENOMIC DNA]</scope>
    <source>
        <strain evidence="21">LVBAO_FW01</strain>
        <tissue evidence="21">Leaves</tissue>
    </source>
</reference>
<dbReference type="Gene3D" id="3.30.200.20">
    <property type="entry name" value="Phosphorylase Kinase, domain 1"/>
    <property type="match status" value="1"/>
</dbReference>
<evidence type="ECO:0000256" key="9">
    <source>
        <dbReference type="ARBA" id="ARBA00022840"/>
    </source>
</evidence>
<feature type="domain" description="Protein kinase" evidence="19">
    <location>
        <begin position="364"/>
        <end position="608"/>
    </location>
</feature>
<evidence type="ECO:0000256" key="7">
    <source>
        <dbReference type="ARBA" id="ARBA00022741"/>
    </source>
</evidence>
<evidence type="ECO:0008006" key="23">
    <source>
        <dbReference type="Google" id="ProtNLM"/>
    </source>
</evidence>
<keyword evidence="8" id="KW-0418">Kinase</keyword>
<dbReference type="InterPro" id="IPR000719">
    <property type="entry name" value="Prot_kinase_dom"/>
</dbReference>
<evidence type="ECO:0000256" key="10">
    <source>
        <dbReference type="ARBA" id="ARBA00022989"/>
    </source>
</evidence>
<evidence type="ECO:0000256" key="8">
    <source>
        <dbReference type="ARBA" id="ARBA00022777"/>
    </source>
</evidence>
<protein>
    <recommendedName>
        <fullName evidence="23">Cysteine-rich receptor-like protein kinase 25</fullName>
    </recommendedName>
</protein>
<dbReference type="PANTHER" id="PTHR27002">
    <property type="entry name" value="RECEPTOR-LIKE SERINE/THREONINE-PROTEIN KINASE SD1-8"/>
    <property type="match status" value="1"/>
</dbReference>
<evidence type="ECO:0000256" key="3">
    <source>
        <dbReference type="ARBA" id="ARBA00022679"/>
    </source>
</evidence>
<evidence type="ECO:0000256" key="11">
    <source>
        <dbReference type="ARBA" id="ARBA00023136"/>
    </source>
</evidence>
<keyword evidence="11 18" id="KW-0472">Membrane</keyword>
<dbReference type="EMBL" id="JAYMYQ010000003">
    <property type="protein sequence ID" value="KAK7343558.1"/>
    <property type="molecule type" value="Genomic_DNA"/>
</dbReference>
<keyword evidence="22" id="KW-1185">Reference proteome</keyword>
<dbReference type="GO" id="GO:0005886">
    <property type="term" value="C:plasma membrane"/>
    <property type="evidence" value="ECO:0007669"/>
    <property type="project" value="TreeGrafter"/>
</dbReference>
<keyword evidence="7 16" id="KW-0547">Nucleotide-binding</keyword>
<evidence type="ECO:0000256" key="2">
    <source>
        <dbReference type="ARBA" id="ARBA00022527"/>
    </source>
</evidence>
<dbReference type="GO" id="GO:0004674">
    <property type="term" value="F:protein serine/threonine kinase activity"/>
    <property type="evidence" value="ECO:0007669"/>
    <property type="project" value="UniProtKB-KW"/>
</dbReference>
<evidence type="ECO:0000313" key="22">
    <source>
        <dbReference type="Proteomes" id="UP001367508"/>
    </source>
</evidence>
<comment type="subcellular location">
    <subcellularLocation>
        <location evidence="1">Membrane</location>
        <topology evidence="1">Single-pass membrane protein</topology>
    </subcellularLocation>
</comment>
<evidence type="ECO:0000256" key="5">
    <source>
        <dbReference type="ARBA" id="ARBA00022729"/>
    </source>
</evidence>
<name>A0AAN9M0N0_CANGL</name>
<dbReference type="InterPro" id="IPR001245">
    <property type="entry name" value="Ser-Thr/Tyr_kinase_cat_dom"/>
</dbReference>
<keyword evidence="10 18" id="KW-1133">Transmembrane helix</keyword>
<dbReference type="FunFam" id="3.30.200.20:FF:000727">
    <property type="entry name" value="Cysteine-rich RLK (RECEPTOR-like protein kinase) 23"/>
    <property type="match status" value="1"/>
</dbReference>
<feature type="compositionally biased region" description="Polar residues" evidence="17">
    <location>
        <begin position="647"/>
        <end position="657"/>
    </location>
</feature>
<feature type="domain" description="Gnk2-homologous" evidence="20">
    <location>
        <begin position="163"/>
        <end position="272"/>
    </location>
</feature>
<keyword evidence="3" id="KW-0808">Transferase</keyword>
<dbReference type="InterPro" id="IPR002902">
    <property type="entry name" value="GNK2"/>
</dbReference>
<keyword evidence="9 16" id="KW-0067">ATP-binding</keyword>
<evidence type="ECO:0000256" key="1">
    <source>
        <dbReference type="ARBA" id="ARBA00004167"/>
    </source>
</evidence>
<dbReference type="Gene3D" id="1.10.510.10">
    <property type="entry name" value="Transferase(Phosphotransferase) domain 1"/>
    <property type="match status" value="1"/>
</dbReference>